<dbReference type="RefSeq" id="WP_089800629.1">
    <property type="nucleotide sequence ID" value="NZ_BJYE01000005.1"/>
</dbReference>
<evidence type="ECO:0000256" key="1">
    <source>
        <dbReference type="ARBA" id="ARBA00004196"/>
    </source>
</evidence>
<dbReference type="AlphaFoldDB" id="A0A511WZQ5"/>
<keyword evidence="7" id="KW-1185">Reference proteome</keyword>
<keyword evidence="3" id="KW-1133">Transmembrane helix</keyword>
<dbReference type="InterPro" id="IPR013378">
    <property type="entry name" value="InlB-like_B-rpt"/>
</dbReference>
<dbReference type="SUPFAM" id="SSF49899">
    <property type="entry name" value="Concanavalin A-like lectins/glucanases"/>
    <property type="match status" value="1"/>
</dbReference>
<evidence type="ECO:0000313" key="6">
    <source>
        <dbReference type="EMBL" id="GEN56170.1"/>
    </source>
</evidence>
<feature type="compositionally biased region" description="Acidic residues" evidence="2">
    <location>
        <begin position="789"/>
        <end position="806"/>
    </location>
</feature>
<dbReference type="Gene3D" id="1.20.1270.90">
    <property type="entry name" value="AF1782-like"/>
    <property type="match status" value="2"/>
</dbReference>
<feature type="transmembrane region" description="Helical" evidence="3">
    <location>
        <begin position="863"/>
        <end position="882"/>
    </location>
</feature>
<dbReference type="OrthoDB" id="9809583at2"/>
<comment type="subcellular location">
    <subcellularLocation>
        <location evidence="1">Cell envelope</location>
    </subcellularLocation>
</comment>
<gene>
    <name evidence="6" type="ORF">HAL01_06340</name>
</gene>
<dbReference type="Proteomes" id="UP000321400">
    <property type="component" value="Unassembled WGS sequence"/>
</dbReference>
<proteinExistence type="predicted"/>
<dbReference type="GO" id="GO:0004553">
    <property type="term" value="F:hydrolase activity, hydrolyzing O-glycosyl compounds"/>
    <property type="evidence" value="ECO:0007669"/>
    <property type="project" value="InterPro"/>
</dbReference>
<keyword evidence="4" id="KW-0732">Signal</keyword>
<feature type="signal peptide" evidence="4">
    <location>
        <begin position="1"/>
        <end position="28"/>
    </location>
</feature>
<feature type="compositionally biased region" description="Polar residues" evidence="2">
    <location>
        <begin position="832"/>
        <end position="843"/>
    </location>
</feature>
<dbReference type="InterPro" id="IPR000757">
    <property type="entry name" value="Beta-glucanase-like"/>
</dbReference>
<accession>A0A511WZQ5</accession>
<dbReference type="Pfam" id="PF00722">
    <property type="entry name" value="Glyco_hydro_16"/>
    <property type="match status" value="1"/>
</dbReference>
<feature type="chain" id="PRO_5023118659" description="GH16 domain-containing protein" evidence="4">
    <location>
        <begin position="29"/>
        <end position="888"/>
    </location>
</feature>
<evidence type="ECO:0000256" key="2">
    <source>
        <dbReference type="SAM" id="MobiDB-lite"/>
    </source>
</evidence>
<keyword evidence="3" id="KW-0812">Transmembrane</keyword>
<dbReference type="PROSITE" id="PS51762">
    <property type="entry name" value="GH16_2"/>
    <property type="match status" value="1"/>
</dbReference>
<evidence type="ECO:0000256" key="4">
    <source>
        <dbReference type="SAM" id="SignalP"/>
    </source>
</evidence>
<dbReference type="Gene3D" id="2.60.120.200">
    <property type="match status" value="1"/>
</dbReference>
<evidence type="ECO:0000313" key="7">
    <source>
        <dbReference type="Proteomes" id="UP000321400"/>
    </source>
</evidence>
<keyword evidence="3" id="KW-0472">Membrane</keyword>
<dbReference type="Gene3D" id="2.60.40.4270">
    <property type="entry name" value="Listeria-Bacteroides repeat domain"/>
    <property type="match status" value="1"/>
</dbReference>
<dbReference type="GO" id="GO:0030313">
    <property type="term" value="C:cell envelope"/>
    <property type="evidence" value="ECO:0007669"/>
    <property type="project" value="UniProtKB-SubCell"/>
</dbReference>
<reference evidence="6 7" key="1">
    <citation type="submission" date="2019-07" db="EMBL/GenBank/DDBJ databases">
        <title>Whole genome shotgun sequence of Halolactibacillus alkaliphilus NBRC 103919.</title>
        <authorList>
            <person name="Hosoyama A."/>
            <person name="Uohara A."/>
            <person name="Ohji S."/>
            <person name="Ichikawa N."/>
        </authorList>
    </citation>
    <scope>NUCLEOTIDE SEQUENCE [LARGE SCALE GENOMIC DNA]</scope>
    <source>
        <strain evidence="6 7">NBRC 103919</strain>
    </source>
</reference>
<dbReference type="PANTHER" id="PTHR10963">
    <property type="entry name" value="GLYCOSYL HYDROLASE-RELATED"/>
    <property type="match status" value="1"/>
</dbReference>
<dbReference type="InterPro" id="IPR050546">
    <property type="entry name" value="Glycosyl_Hydrlase_16"/>
</dbReference>
<dbReference type="CDD" id="cd00413">
    <property type="entry name" value="Glyco_hydrolase_16"/>
    <property type="match status" value="1"/>
</dbReference>
<evidence type="ECO:0000256" key="3">
    <source>
        <dbReference type="SAM" id="Phobius"/>
    </source>
</evidence>
<dbReference type="STRING" id="442899.SAMN05720591_10692"/>
<feature type="domain" description="GH16" evidence="5">
    <location>
        <begin position="100"/>
        <end position="376"/>
    </location>
</feature>
<dbReference type="EMBL" id="BJYE01000005">
    <property type="protein sequence ID" value="GEN56170.1"/>
    <property type="molecule type" value="Genomic_DNA"/>
</dbReference>
<sequence>MIRRQRITLSLIAILFLFMTWTMQSVSADEATATVTFDPNNGGDIVEVTVNQGESLTEALVPFTDLTKDTYDFLGWFYGEAQNYELYLPLTITQDLHLTAKWGNHTPPSPVNKEGYRLIFQDEFDNSDGTLNSQLWVDKYLSSWTREPALAKPTYTLEDGVMSLQIFEETRPWAEEYDGQTVVSGFTTGNRNALHNWNRNNEVRNPVETEITHINQYGYYEIRAKTQPGSSRHSAWWLVGFEDRPEHSAEIDIFEVLGNDKHGVPRAFHAWNDPSNPFSGGASTYRDTTADFHHEWHTYGFDWQEGTGSGEHPDRLVFYVDGKELGSINTKIDYPMIQLFSLYEKRAGGWTGPWEWMPYPNSFDIDYVRVYKKIPEGYTALPASELNITEIKPSTVSVVEGEAALTTYTSAVLGEEGTTYTEPNLPNTLSYVDVVWNDGVITQEFVKWAPITESDLDQLNRGQGLEKRGQLVNLKETTPGLTEAILTIDVTEAPPKPPYSSINLGMHNNQNELAKLFNGNYESNSGEFVFASGTLPEDKEVSITYNFEQLVQLHSIELSTNYGNDQGIKAFKLAVYDDHLEQWVELEEEYTVPWTSAGNSERGETLVVDVNVPKTTQVKMILTDVGLRWANKLAMRELSFADHDVILDWDVLDLVINEADQLERERYTEASVDHFLSELQKSKALFEKDYVTQHMIDEQVVLLQEAIDQLEEIVIETPVDKTVLLERLDEAKSISNADNNYTVATFNALNDAIDMIESQLDSITTEQELMQLVEALDLAMANLERMPLPEEEDQNDSENTEDSDVADDSKTEENDQEESAPPILSGDKPQHPDQNTPGESDQVPSLDDTFVSGETLPDTATAIYQWLIVGLLFIVTGCMIIYKRKSYN</sequence>
<name>A0A511WZQ5_9BACI</name>
<dbReference type="PANTHER" id="PTHR10963:SF60">
    <property type="entry name" value="GRAM-NEGATIVE BACTERIA-BINDING PROTEIN 1-RELATED"/>
    <property type="match status" value="1"/>
</dbReference>
<dbReference type="InterPro" id="IPR042229">
    <property type="entry name" value="Listeria/Bacterioides_rpt_sf"/>
</dbReference>
<dbReference type="Pfam" id="PF09479">
    <property type="entry name" value="Flg_new"/>
    <property type="match status" value="1"/>
</dbReference>
<protein>
    <recommendedName>
        <fullName evidence="5">GH16 domain-containing protein</fullName>
    </recommendedName>
</protein>
<comment type="caution">
    <text evidence="6">The sequence shown here is derived from an EMBL/GenBank/DDBJ whole genome shotgun (WGS) entry which is preliminary data.</text>
</comment>
<dbReference type="InterPro" id="IPR013320">
    <property type="entry name" value="ConA-like_dom_sf"/>
</dbReference>
<evidence type="ECO:0000259" key="5">
    <source>
        <dbReference type="PROSITE" id="PS51762"/>
    </source>
</evidence>
<dbReference type="GO" id="GO:0005975">
    <property type="term" value="P:carbohydrate metabolic process"/>
    <property type="evidence" value="ECO:0007669"/>
    <property type="project" value="InterPro"/>
</dbReference>
<organism evidence="6 7">
    <name type="scientific">Halolactibacillus alkaliphilus</name>
    <dbReference type="NCBI Taxonomy" id="442899"/>
    <lineage>
        <taxon>Bacteria</taxon>
        <taxon>Bacillati</taxon>
        <taxon>Bacillota</taxon>
        <taxon>Bacilli</taxon>
        <taxon>Bacillales</taxon>
        <taxon>Bacillaceae</taxon>
        <taxon>Halolactibacillus</taxon>
    </lineage>
</organism>
<feature type="region of interest" description="Disordered" evidence="2">
    <location>
        <begin position="788"/>
        <end position="851"/>
    </location>
</feature>